<feature type="domain" description="Major facilitator superfamily (MFS) profile" evidence="5">
    <location>
        <begin position="11"/>
        <end position="395"/>
    </location>
</feature>
<feature type="transmembrane region" description="Helical" evidence="4">
    <location>
        <begin position="104"/>
        <end position="131"/>
    </location>
</feature>
<feature type="transmembrane region" description="Helical" evidence="4">
    <location>
        <begin position="339"/>
        <end position="363"/>
    </location>
</feature>
<keyword evidence="2 4" id="KW-1133">Transmembrane helix</keyword>
<dbReference type="PROSITE" id="PS50850">
    <property type="entry name" value="MFS"/>
    <property type="match status" value="1"/>
</dbReference>
<evidence type="ECO:0000256" key="3">
    <source>
        <dbReference type="ARBA" id="ARBA00023136"/>
    </source>
</evidence>
<feature type="transmembrane region" description="Helical" evidence="4">
    <location>
        <begin position="369"/>
        <end position="388"/>
    </location>
</feature>
<feature type="transmembrane region" description="Helical" evidence="4">
    <location>
        <begin position="280"/>
        <end position="300"/>
    </location>
</feature>
<comment type="caution">
    <text evidence="6">The sequence shown here is derived from an EMBL/GenBank/DDBJ whole genome shotgun (WGS) entry which is preliminary data.</text>
</comment>
<dbReference type="InterPro" id="IPR010645">
    <property type="entry name" value="MFS_4"/>
</dbReference>
<keyword evidence="3 4" id="KW-0472">Membrane</keyword>
<dbReference type="Proteomes" id="UP000622890">
    <property type="component" value="Unassembled WGS sequence"/>
</dbReference>
<dbReference type="PANTHER" id="PTHR23537:SF1">
    <property type="entry name" value="SUGAR TRANSPORTER"/>
    <property type="match status" value="1"/>
</dbReference>
<evidence type="ECO:0000259" key="5">
    <source>
        <dbReference type="PROSITE" id="PS50850"/>
    </source>
</evidence>
<dbReference type="GO" id="GO:0022857">
    <property type="term" value="F:transmembrane transporter activity"/>
    <property type="evidence" value="ECO:0007669"/>
    <property type="project" value="InterPro"/>
</dbReference>
<protein>
    <submittedName>
        <fullName evidence="6">YbfB/YjiJ family MFS transporter</fullName>
    </submittedName>
</protein>
<proteinExistence type="predicted"/>
<feature type="transmembrane region" description="Helical" evidence="4">
    <location>
        <begin position="255"/>
        <end position="273"/>
    </location>
</feature>
<dbReference type="RefSeq" id="WP_200597701.1">
    <property type="nucleotide sequence ID" value="NZ_JAEPBG010000021.1"/>
</dbReference>
<gene>
    <name evidence="6" type="ORF">JJB74_27870</name>
</gene>
<name>A0A934T422_9BURK</name>
<keyword evidence="7" id="KW-1185">Reference proteome</keyword>
<dbReference type="PANTHER" id="PTHR23537">
    <property type="match status" value="1"/>
</dbReference>
<evidence type="ECO:0000256" key="4">
    <source>
        <dbReference type="SAM" id="Phobius"/>
    </source>
</evidence>
<feature type="transmembrane region" description="Helical" evidence="4">
    <location>
        <begin position="222"/>
        <end position="243"/>
    </location>
</feature>
<dbReference type="Pfam" id="PF06779">
    <property type="entry name" value="MFS_4"/>
    <property type="match status" value="1"/>
</dbReference>
<evidence type="ECO:0000313" key="7">
    <source>
        <dbReference type="Proteomes" id="UP000622890"/>
    </source>
</evidence>
<keyword evidence="1 4" id="KW-0812">Transmembrane</keyword>
<accession>A0A934T422</accession>
<dbReference type="InterPro" id="IPR020846">
    <property type="entry name" value="MFS_dom"/>
</dbReference>
<evidence type="ECO:0000256" key="1">
    <source>
        <dbReference type="ARBA" id="ARBA00022692"/>
    </source>
</evidence>
<feature type="transmembrane region" description="Helical" evidence="4">
    <location>
        <begin position="53"/>
        <end position="73"/>
    </location>
</feature>
<dbReference type="AlphaFoldDB" id="A0A934T422"/>
<evidence type="ECO:0000256" key="2">
    <source>
        <dbReference type="ARBA" id="ARBA00022989"/>
    </source>
</evidence>
<organism evidence="6 7">
    <name type="scientific">Noviherbaspirillum pedocola</name>
    <dbReference type="NCBI Taxonomy" id="2801341"/>
    <lineage>
        <taxon>Bacteria</taxon>
        <taxon>Pseudomonadati</taxon>
        <taxon>Pseudomonadota</taxon>
        <taxon>Betaproteobacteria</taxon>
        <taxon>Burkholderiales</taxon>
        <taxon>Oxalobacteraceae</taxon>
        <taxon>Noviherbaspirillum</taxon>
    </lineage>
</organism>
<dbReference type="EMBL" id="JAEPBG010000021">
    <property type="protein sequence ID" value="MBK4738458.1"/>
    <property type="molecule type" value="Genomic_DNA"/>
</dbReference>
<feature type="transmembrane region" description="Helical" evidence="4">
    <location>
        <begin position="80"/>
        <end position="98"/>
    </location>
</feature>
<sequence length="403" mass="41803">MMMKPLRQPPPALMIASGMLVTLVAVAFARLAYGLILPFMRQSLGLTYQQAGNLGTASALGYLCFVMAAGMLAARRGGRFAILLGMLLTTAGFAGLAAGGSYAWLAACMLLLGLGTAFSFTPVISLLATWFPKRRGAVIGVVNSGIGVGMLLAGALVPWLNTAHPVSGWRLTWGAFGLVSLMAMVSSYAFLRNPPRPAAAATAARTQAAPVHRNPHVVTVGMLYGVVGLTYIAQSVFMVSFALASGVPPTTAGRLAAMMGLLSVFSGPGWGWVSDRAGRAASLTAAVSLNLCGTLVPVLWQTQSAFFMHYLIVGLTSSGMFTSVLAASSERVEPQQAPLAVSFVTLFYAAGQFLGPALAGVMIEEAGGFRTAFATSCVILASGVLLCLRLRTLGKRAQCVPAG</sequence>
<dbReference type="InterPro" id="IPR036259">
    <property type="entry name" value="MFS_trans_sf"/>
</dbReference>
<evidence type="ECO:0000313" key="6">
    <source>
        <dbReference type="EMBL" id="MBK4738458.1"/>
    </source>
</evidence>
<reference evidence="6" key="1">
    <citation type="submission" date="2021-01" db="EMBL/GenBank/DDBJ databases">
        <title>Genome sequence of strain Noviherbaspirillum sp. DKR-6.</title>
        <authorList>
            <person name="Chaudhary D.K."/>
        </authorList>
    </citation>
    <scope>NUCLEOTIDE SEQUENCE</scope>
    <source>
        <strain evidence="6">DKR-6</strain>
    </source>
</reference>
<feature type="transmembrane region" description="Helical" evidence="4">
    <location>
        <begin position="12"/>
        <end position="33"/>
    </location>
</feature>
<dbReference type="SUPFAM" id="SSF103473">
    <property type="entry name" value="MFS general substrate transporter"/>
    <property type="match status" value="1"/>
</dbReference>
<dbReference type="Gene3D" id="1.20.1250.20">
    <property type="entry name" value="MFS general substrate transporter like domains"/>
    <property type="match status" value="2"/>
</dbReference>
<feature type="transmembrane region" description="Helical" evidence="4">
    <location>
        <begin position="138"/>
        <end position="159"/>
    </location>
</feature>
<feature type="transmembrane region" description="Helical" evidence="4">
    <location>
        <begin position="306"/>
        <end position="327"/>
    </location>
</feature>
<dbReference type="GO" id="GO:0005886">
    <property type="term" value="C:plasma membrane"/>
    <property type="evidence" value="ECO:0007669"/>
    <property type="project" value="TreeGrafter"/>
</dbReference>
<feature type="transmembrane region" description="Helical" evidence="4">
    <location>
        <begin position="171"/>
        <end position="191"/>
    </location>
</feature>